<feature type="transmembrane region" description="Helical" evidence="1">
    <location>
        <begin position="35"/>
        <end position="64"/>
    </location>
</feature>
<keyword evidence="3" id="KW-1185">Reference proteome</keyword>
<dbReference type="Proteomes" id="UP000037178">
    <property type="component" value="Unassembled WGS sequence"/>
</dbReference>
<protein>
    <recommendedName>
        <fullName evidence="4">UDP-N-acetylmuramate--alanine ligase</fullName>
    </recommendedName>
</protein>
<keyword evidence="1" id="KW-0472">Membrane</keyword>
<accession>A0A0J9E8L7</accession>
<dbReference type="InterPro" id="IPR018919">
    <property type="entry name" value="DUF2484"/>
</dbReference>
<dbReference type="RefSeq" id="WP_049643709.1">
    <property type="nucleotide sequence ID" value="NZ_LFTY01000002.1"/>
</dbReference>
<evidence type="ECO:0000313" key="2">
    <source>
        <dbReference type="EMBL" id="KMW58054.1"/>
    </source>
</evidence>
<evidence type="ECO:0008006" key="4">
    <source>
        <dbReference type="Google" id="ProtNLM"/>
    </source>
</evidence>
<evidence type="ECO:0000313" key="3">
    <source>
        <dbReference type="Proteomes" id="UP000037178"/>
    </source>
</evidence>
<dbReference type="OrthoDB" id="7869914at2"/>
<sequence>MSAPLFISCLWVLAATVTAMLPMRRQFVPGLVLLGLAPVLIVWIGVVHGPTVAILGVLAFLSMFRRPLIYLIQRARGRNQTPPEDPPE</sequence>
<evidence type="ECO:0000256" key="1">
    <source>
        <dbReference type="SAM" id="Phobius"/>
    </source>
</evidence>
<dbReference type="PATRIC" id="fig|1675527.3.peg.3164"/>
<organism evidence="2 3">
    <name type="scientific">Candidatus Rhodobacter oscarellae</name>
    <dbReference type="NCBI Taxonomy" id="1675527"/>
    <lineage>
        <taxon>Bacteria</taxon>
        <taxon>Pseudomonadati</taxon>
        <taxon>Pseudomonadota</taxon>
        <taxon>Alphaproteobacteria</taxon>
        <taxon>Rhodobacterales</taxon>
        <taxon>Rhodobacter group</taxon>
        <taxon>Rhodobacter</taxon>
    </lineage>
</organism>
<dbReference type="Pfam" id="PF10658">
    <property type="entry name" value="DUF2484"/>
    <property type="match status" value="1"/>
</dbReference>
<proteinExistence type="predicted"/>
<comment type="caution">
    <text evidence="2">The sequence shown here is derived from an EMBL/GenBank/DDBJ whole genome shotgun (WGS) entry which is preliminary data.</text>
</comment>
<name>A0A0J9E8L7_9RHOB</name>
<gene>
    <name evidence="2" type="ORF">AIOL_003024</name>
</gene>
<keyword evidence="1" id="KW-0812">Transmembrane</keyword>
<dbReference type="EMBL" id="LFTY01000002">
    <property type="protein sequence ID" value="KMW58054.1"/>
    <property type="molecule type" value="Genomic_DNA"/>
</dbReference>
<reference evidence="2 3" key="1">
    <citation type="submission" date="2015-06" db="EMBL/GenBank/DDBJ databases">
        <title>Draft genome sequence of an Alphaproteobacteria species associated to the Mediterranean sponge Oscarella lobularis.</title>
        <authorList>
            <person name="Jourda C."/>
            <person name="Santini S."/>
            <person name="Claverie J.-M."/>
        </authorList>
    </citation>
    <scope>NUCLEOTIDE SEQUENCE [LARGE SCALE GENOMIC DNA]</scope>
    <source>
        <strain evidence="2">IGS</strain>
    </source>
</reference>
<dbReference type="STRING" id="1675527.AIOL_003024"/>
<dbReference type="AlphaFoldDB" id="A0A0J9E8L7"/>
<keyword evidence="1" id="KW-1133">Transmembrane helix</keyword>